<name>A0A369LQU7_9ACTN</name>
<reference evidence="1 2" key="1">
    <citation type="journal article" date="2018" name="Elife">
        <title>Discovery and characterization of a prevalent human gut bacterial enzyme sufficient for the inactivation of a family of plant toxins.</title>
        <authorList>
            <person name="Koppel N."/>
            <person name="Bisanz J.E."/>
            <person name="Pandelia M.E."/>
            <person name="Turnbaugh P.J."/>
            <person name="Balskus E.P."/>
        </authorList>
    </citation>
    <scope>NUCLEOTIDE SEQUENCE [LARGE SCALE GENOMIC DNA]</scope>
    <source>
        <strain evidence="1 2">OB21 GAM31</strain>
    </source>
</reference>
<gene>
    <name evidence="1" type="ORF">C1881_00520</name>
</gene>
<protein>
    <submittedName>
        <fullName evidence="1">Uncharacterized protein</fullName>
    </submittedName>
</protein>
<dbReference type="RefSeq" id="WP_015540184.1">
    <property type="nucleotide sequence ID" value="NZ_PPTO01000001.1"/>
</dbReference>
<sequence>METVPHVVLEYDKWSDCALVALTDDAHSAVRDGTDMPYLVTSGYHRGSRTWARATPFGDITRAKVVFEHRVGRDYAPNEGRLHDDEVIACRWRRGDIAGVLEESLDYPIPATKENIDTAIGQIAHVQDRLIEDGWREIADSIRKERLDLGLGSSQADNFYRGVYDVTAHHNSMFWPSGDGSAVHVSHCRLGDGPSFGLTVRTIPAAAIGNEPVTFEKIDRLGGKIELCVDNIGQDIEKVRAFAGSSPVVRAFVEPLCAYIPEPSDSVREAKRDISPYLRQTAQRCQRISHPIDPDESASSARCATFGGAAALPAHRGYKHR</sequence>
<dbReference type="Proteomes" id="UP000253975">
    <property type="component" value="Unassembled WGS sequence"/>
</dbReference>
<proteinExistence type="predicted"/>
<organism evidence="1 2">
    <name type="scientific">Slackia isoflavoniconvertens</name>
    <dbReference type="NCBI Taxonomy" id="572010"/>
    <lineage>
        <taxon>Bacteria</taxon>
        <taxon>Bacillati</taxon>
        <taxon>Actinomycetota</taxon>
        <taxon>Coriobacteriia</taxon>
        <taxon>Eggerthellales</taxon>
        <taxon>Eggerthellaceae</taxon>
        <taxon>Slackia</taxon>
    </lineage>
</organism>
<evidence type="ECO:0000313" key="2">
    <source>
        <dbReference type="Proteomes" id="UP000253975"/>
    </source>
</evidence>
<comment type="caution">
    <text evidence="1">The sequence shown here is derived from an EMBL/GenBank/DDBJ whole genome shotgun (WGS) entry which is preliminary data.</text>
</comment>
<dbReference type="EMBL" id="PPTO01000001">
    <property type="protein sequence ID" value="RDB61047.1"/>
    <property type="molecule type" value="Genomic_DNA"/>
</dbReference>
<accession>A0A369LQU7</accession>
<dbReference type="AlphaFoldDB" id="A0A369LQU7"/>
<evidence type="ECO:0000313" key="1">
    <source>
        <dbReference type="EMBL" id="RDB61047.1"/>
    </source>
</evidence>